<dbReference type="Proteomes" id="UP000578036">
    <property type="component" value="Unassembled WGS sequence"/>
</dbReference>
<evidence type="ECO:0000313" key="2">
    <source>
        <dbReference type="EMBL" id="MBB3009987.1"/>
    </source>
</evidence>
<proteinExistence type="predicted"/>
<sequence>MVEPMTSPKTHSAAPSALGYYYQAVYALRLLLSGHDDASVSIESWDDVFFEAGARRELHQLKHSLDKTKQIGIKSRGVWRTLTIWLDFATVHDISQTSFVLATVASFPAGSPLECLTDDSADRSSLLDALLAEAERVRDDRLKAQQLGKPEAKWPHADRAADCERYLLATPGDREALLKRVKMCPGTFNIADAKLELGKLLANTVPKSVIPELTTQLLAWWDRQVVETLTGERKEALLAEEVRGEVTTRAAALHDKGFFEDTETYLETLPPIAAAVTHQLDFIDATTSQRKRVPSLEAAARAQRAAWMKADVVKTQAIREYDRLLVREWSYHFDEAADECKKWGDEKKKSSGRDLLNWSHFDAHLQIRSIDKKYDNPDFIRGSYLYLSGQGSVGWHPEYENLLKELEKKTKGKKK</sequence>
<dbReference type="AlphaFoldDB" id="A0A7W4YU01"/>
<accession>A0A7W4YU01</accession>
<gene>
    <name evidence="2" type="ORF">FHX61_004663</name>
</gene>
<dbReference type="RefSeq" id="WP_183300327.1">
    <property type="nucleotide sequence ID" value="NZ_JACHWF010000006.1"/>
</dbReference>
<keyword evidence="3" id="KW-1185">Reference proteome</keyword>
<comment type="caution">
    <text evidence="2">The sequence shown here is derived from an EMBL/GenBank/DDBJ whole genome shotgun (WGS) entry which is preliminary data.</text>
</comment>
<evidence type="ECO:0000313" key="3">
    <source>
        <dbReference type="Proteomes" id="UP000578036"/>
    </source>
</evidence>
<dbReference type="Pfam" id="PF20283">
    <property type="entry name" value="CTD7"/>
    <property type="match status" value="1"/>
</dbReference>
<feature type="domain" description="ABC-three component systems C-terminal" evidence="1">
    <location>
        <begin position="277"/>
        <end position="403"/>
    </location>
</feature>
<evidence type="ECO:0000259" key="1">
    <source>
        <dbReference type="Pfam" id="PF20283"/>
    </source>
</evidence>
<name>A0A7W4YU01_9BURK</name>
<protein>
    <recommendedName>
        <fullName evidence="1">ABC-three component systems C-terminal domain-containing protein</fullName>
    </recommendedName>
</protein>
<reference evidence="2 3" key="1">
    <citation type="submission" date="2020-08" db="EMBL/GenBank/DDBJ databases">
        <title>Genomic Encyclopedia of Type Strains, Phase IV (KMG-V): Genome sequencing to study the core and pangenomes of soil and plant-associated prokaryotes.</title>
        <authorList>
            <person name="Whitman W."/>
        </authorList>
    </citation>
    <scope>NUCLEOTIDE SEQUENCE [LARGE SCALE GENOMIC DNA]</scope>
    <source>
        <strain evidence="2 3">SLV-2362</strain>
    </source>
</reference>
<organism evidence="2 3">
    <name type="scientific">Cupriavidus alkaliphilus</name>
    <dbReference type="NCBI Taxonomy" id="942866"/>
    <lineage>
        <taxon>Bacteria</taxon>
        <taxon>Pseudomonadati</taxon>
        <taxon>Pseudomonadota</taxon>
        <taxon>Betaproteobacteria</taxon>
        <taxon>Burkholderiales</taxon>
        <taxon>Burkholderiaceae</taxon>
        <taxon>Cupriavidus</taxon>
    </lineage>
</organism>
<dbReference type="EMBL" id="JACHWF010000006">
    <property type="protein sequence ID" value="MBB3009987.1"/>
    <property type="molecule type" value="Genomic_DNA"/>
</dbReference>
<dbReference type="InterPro" id="IPR046913">
    <property type="entry name" value="ABC-3C_CTD7"/>
</dbReference>